<reference evidence="2 3" key="1">
    <citation type="submission" date="2019-05" db="EMBL/GenBank/DDBJ databases">
        <title>Emergence of the Ug99 lineage of the wheat stem rust pathogen through somatic hybridization.</title>
        <authorList>
            <person name="Li F."/>
            <person name="Upadhyaya N.M."/>
            <person name="Sperschneider J."/>
            <person name="Matny O."/>
            <person name="Nguyen-Phuc H."/>
            <person name="Mago R."/>
            <person name="Raley C."/>
            <person name="Miller M.E."/>
            <person name="Silverstein K.A.T."/>
            <person name="Henningsen E."/>
            <person name="Hirsch C.D."/>
            <person name="Visser B."/>
            <person name="Pretorius Z.A."/>
            <person name="Steffenson B.J."/>
            <person name="Schwessinger B."/>
            <person name="Dodds P.N."/>
            <person name="Figueroa M."/>
        </authorList>
    </citation>
    <scope>NUCLEOTIDE SEQUENCE [LARGE SCALE GENOMIC DNA]</scope>
    <source>
        <strain evidence="2">21-0</strain>
    </source>
</reference>
<name>A0A5B0MT73_PUCGR</name>
<organism evidence="2 3">
    <name type="scientific">Puccinia graminis f. sp. tritici</name>
    <dbReference type="NCBI Taxonomy" id="56615"/>
    <lineage>
        <taxon>Eukaryota</taxon>
        <taxon>Fungi</taxon>
        <taxon>Dikarya</taxon>
        <taxon>Basidiomycota</taxon>
        <taxon>Pucciniomycotina</taxon>
        <taxon>Pucciniomycetes</taxon>
        <taxon>Pucciniales</taxon>
        <taxon>Pucciniaceae</taxon>
        <taxon>Puccinia</taxon>
    </lineage>
</organism>
<comment type="caution">
    <text evidence="2">The sequence shown here is derived from an EMBL/GenBank/DDBJ whole genome shotgun (WGS) entry which is preliminary data.</text>
</comment>
<feature type="region of interest" description="Disordered" evidence="1">
    <location>
        <begin position="115"/>
        <end position="134"/>
    </location>
</feature>
<evidence type="ECO:0000313" key="2">
    <source>
        <dbReference type="EMBL" id="KAA1079274.1"/>
    </source>
</evidence>
<dbReference type="Proteomes" id="UP000324748">
    <property type="component" value="Unassembled WGS sequence"/>
</dbReference>
<dbReference type="AlphaFoldDB" id="A0A5B0MT73"/>
<evidence type="ECO:0000313" key="3">
    <source>
        <dbReference type="Proteomes" id="UP000324748"/>
    </source>
</evidence>
<accession>A0A5B0MT73</accession>
<sequence length="293" mass="33130">MRFSLSHNVSTWKPMTPKWTVRCLLFAAVSHSAEKPYSSTAKVKPSLNHRSLNIIIPPRLPIILDDQLRSSLVSPKPPPQYDPPTIAPLPTWQPTSVIGRPIHFKLLRLGHFFPPPRGESPPPSTREVADRFPPPRESTITDLRSFSTPARIDDNGSPIVFHHLEVKSTITDRRSFSTTLRIDDNGSPIVFHHLEAIPLTLHLSRIDDNGSLIVFHHLEAILLTLHLSRIDDKGSLIVFHHLEAILLTLHLSRIDDNGSLIDLIDFNTSENRRHLSPIVLKGSRNRQHLIDSR</sequence>
<proteinExistence type="predicted"/>
<evidence type="ECO:0000256" key="1">
    <source>
        <dbReference type="SAM" id="MobiDB-lite"/>
    </source>
</evidence>
<protein>
    <submittedName>
        <fullName evidence="2">Uncharacterized protein</fullName>
    </submittedName>
</protein>
<keyword evidence="3" id="KW-1185">Reference proteome</keyword>
<gene>
    <name evidence="2" type="ORF">PGT21_006188</name>
</gene>
<feature type="compositionally biased region" description="Pro residues" evidence="1">
    <location>
        <begin position="115"/>
        <end position="124"/>
    </location>
</feature>
<dbReference type="EMBL" id="VSWC01000132">
    <property type="protein sequence ID" value="KAA1079274.1"/>
    <property type="molecule type" value="Genomic_DNA"/>
</dbReference>